<dbReference type="PROSITE" id="PS00916">
    <property type="entry name" value="PI3_4_KINASE_2"/>
    <property type="match status" value="1"/>
</dbReference>
<dbReference type="InterPro" id="IPR042236">
    <property type="entry name" value="PI3K_accessory_sf"/>
</dbReference>
<keyword evidence="12" id="KW-1185">Reference proteome</keyword>
<dbReference type="EC" id="2.7.1.67" evidence="3"/>
<dbReference type="OrthoDB" id="10264149at2759"/>
<dbReference type="InterPro" id="IPR018936">
    <property type="entry name" value="PI3/4_kinase_CS"/>
</dbReference>
<dbReference type="Pfam" id="PF19274">
    <property type="entry name" value="PI4K_N"/>
    <property type="match status" value="1"/>
</dbReference>
<dbReference type="SMART" id="SM00145">
    <property type="entry name" value="PI3Ka"/>
    <property type="match status" value="1"/>
</dbReference>
<dbReference type="FunFam" id="3.30.1010.10:FF:000014">
    <property type="entry name" value="Phosphatidylinositol 4-kinase STT4"/>
    <property type="match status" value="1"/>
</dbReference>
<dbReference type="InterPro" id="IPR001263">
    <property type="entry name" value="PI3K_accessory_dom"/>
</dbReference>
<name>A0A8J8VX75_9EURO</name>
<gene>
    <name evidence="11" type="ORF">PECM_001268</name>
</gene>
<dbReference type="PROSITE" id="PS50290">
    <property type="entry name" value="PI3_4_KINASE_3"/>
    <property type="match status" value="1"/>
</dbReference>
<dbReference type="GO" id="GO:0048015">
    <property type="term" value="P:phosphatidylinositol-mediated signaling"/>
    <property type="evidence" value="ECO:0007669"/>
    <property type="project" value="TreeGrafter"/>
</dbReference>
<dbReference type="FunFam" id="1.10.1070.11:FF:000022">
    <property type="entry name" value="Phosphatidylinositol 4-kinase stt4"/>
    <property type="match status" value="1"/>
</dbReference>
<dbReference type="InterPro" id="IPR000403">
    <property type="entry name" value="PI3/4_kinase_cat_dom"/>
</dbReference>
<protein>
    <recommendedName>
        <fullName evidence="3">1-phosphatidylinositol 4-kinase</fullName>
        <ecNumber evidence="3">2.7.1.67</ecNumber>
    </recommendedName>
</protein>
<evidence type="ECO:0000256" key="7">
    <source>
        <dbReference type="ARBA" id="ARBA00022840"/>
    </source>
</evidence>
<dbReference type="SUPFAM" id="SSF56112">
    <property type="entry name" value="Protein kinase-like (PK-like)"/>
    <property type="match status" value="1"/>
</dbReference>
<dbReference type="InterPro" id="IPR016024">
    <property type="entry name" value="ARM-type_fold"/>
</dbReference>
<dbReference type="GO" id="GO:0005524">
    <property type="term" value="F:ATP binding"/>
    <property type="evidence" value="ECO:0007669"/>
    <property type="project" value="UniProtKB-KW"/>
</dbReference>
<evidence type="ECO:0000256" key="1">
    <source>
        <dbReference type="ARBA" id="ARBA00001686"/>
    </source>
</evidence>
<keyword evidence="7" id="KW-0067">ATP-binding</keyword>
<dbReference type="CDD" id="cd05167">
    <property type="entry name" value="PI4Kc_III_alpha"/>
    <property type="match status" value="1"/>
</dbReference>
<dbReference type="Gene3D" id="1.10.1070.11">
    <property type="entry name" value="Phosphatidylinositol 3-/4-kinase, catalytic domain"/>
    <property type="match status" value="1"/>
</dbReference>
<evidence type="ECO:0000259" key="9">
    <source>
        <dbReference type="PROSITE" id="PS50290"/>
    </source>
</evidence>
<dbReference type="PANTHER" id="PTHR10048">
    <property type="entry name" value="PHOSPHATIDYLINOSITOL KINASE"/>
    <property type="match status" value="1"/>
</dbReference>
<evidence type="ECO:0000256" key="4">
    <source>
        <dbReference type="ARBA" id="ARBA00022679"/>
    </source>
</evidence>
<comment type="catalytic activity">
    <reaction evidence="1">
        <text>a 1,2-diacyl-sn-glycero-3-phospho-(1D-myo-inositol) + ATP = a 1,2-diacyl-sn-glycero-3-phospho-(1D-myo-inositol 4-phosphate) + ADP + H(+)</text>
        <dbReference type="Rhea" id="RHEA:19877"/>
        <dbReference type="ChEBI" id="CHEBI:15378"/>
        <dbReference type="ChEBI" id="CHEBI:30616"/>
        <dbReference type="ChEBI" id="CHEBI:57880"/>
        <dbReference type="ChEBI" id="CHEBI:58178"/>
        <dbReference type="ChEBI" id="CHEBI:456216"/>
        <dbReference type="EC" id="2.7.1.67"/>
    </reaction>
</comment>
<evidence type="ECO:0000256" key="2">
    <source>
        <dbReference type="ARBA" id="ARBA00006209"/>
    </source>
</evidence>
<accession>A0A8J8VX75</accession>
<dbReference type="PROSITE" id="PS00915">
    <property type="entry name" value="PI3_4_KINASE_1"/>
    <property type="match status" value="1"/>
</dbReference>
<feature type="region of interest" description="Disordered" evidence="8">
    <location>
        <begin position="1"/>
        <end position="22"/>
    </location>
</feature>
<feature type="domain" description="PIK helical" evidence="10">
    <location>
        <begin position="1423"/>
        <end position="1598"/>
    </location>
</feature>
<dbReference type="EMBL" id="WIWV01000122">
    <property type="protein sequence ID" value="KAF7713348.1"/>
    <property type="molecule type" value="Genomic_DNA"/>
</dbReference>
<dbReference type="FunFam" id="1.25.40.70:FF:000011">
    <property type="entry name" value="Phosphatidylinositol 4-kinase alpha"/>
    <property type="match status" value="1"/>
</dbReference>
<evidence type="ECO:0000313" key="12">
    <source>
        <dbReference type="Proteomes" id="UP000631181"/>
    </source>
</evidence>
<dbReference type="GO" id="GO:0005737">
    <property type="term" value="C:cytoplasm"/>
    <property type="evidence" value="ECO:0007669"/>
    <property type="project" value="TreeGrafter"/>
</dbReference>
<dbReference type="SUPFAM" id="SSF48371">
    <property type="entry name" value="ARM repeat"/>
    <property type="match status" value="2"/>
</dbReference>
<dbReference type="Pfam" id="PF00454">
    <property type="entry name" value="PI3_PI4_kinase"/>
    <property type="match status" value="1"/>
</dbReference>
<feature type="region of interest" description="Disordered" evidence="8">
    <location>
        <begin position="78"/>
        <end position="99"/>
    </location>
</feature>
<dbReference type="InterPro" id="IPR045495">
    <property type="entry name" value="PI4K_N"/>
</dbReference>
<evidence type="ECO:0000256" key="8">
    <source>
        <dbReference type="SAM" id="MobiDB-lite"/>
    </source>
</evidence>
<dbReference type="InterPro" id="IPR015433">
    <property type="entry name" value="PI3/4_kinase"/>
</dbReference>
<dbReference type="PANTHER" id="PTHR10048:SF15">
    <property type="entry name" value="PHOSPHATIDYLINOSITOL 4-KINASE ALPHA"/>
    <property type="match status" value="1"/>
</dbReference>
<dbReference type="GO" id="GO:0004430">
    <property type="term" value="F:1-phosphatidylinositol 4-kinase activity"/>
    <property type="evidence" value="ECO:0007669"/>
    <property type="project" value="UniProtKB-EC"/>
</dbReference>
<dbReference type="InterPro" id="IPR011009">
    <property type="entry name" value="Kinase-like_dom_sf"/>
</dbReference>
<dbReference type="GO" id="GO:0046854">
    <property type="term" value="P:phosphatidylinositol phosphate biosynthetic process"/>
    <property type="evidence" value="ECO:0007669"/>
    <property type="project" value="InterPro"/>
</dbReference>
<keyword evidence="4 11" id="KW-0808">Transferase</keyword>
<evidence type="ECO:0000313" key="11">
    <source>
        <dbReference type="EMBL" id="KAF7713348.1"/>
    </source>
</evidence>
<dbReference type="Gene3D" id="3.30.1010.10">
    <property type="entry name" value="Phosphatidylinositol 3-kinase Catalytic Subunit, Chain A, domain 4"/>
    <property type="match status" value="1"/>
</dbReference>
<evidence type="ECO:0000256" key="6">
    <source>
        <dbReference type="ARBA" id="ARBA00022777"/>
    </source>
</evidence>
<dbReference type="Pfam" id="PF00613">
    <property type="entry name" value="PI3Ka"/>
    <property type="match status" value="1"/>
</dbReference>
<dbReference type="GO" id="GO:0005886">
    <property type="term" value="C:plasma membrane"/>
    <property type="evidence" value="ECO:0007669"/>
    <property type="project" value="TreeGrafter"/>
</dbReference>
<comment type="similarity">
    <text evidence="2">Belongs to the PI3/PI4-kinase family. Type III PI4K subfamily.</text>
</comment>
<evidence type="ECO:0000256" key="5">
    <source>
        <dbReference type="ARBA" id="ARBA00022741"/>
    </source>
</evidence>
<dbReference type="Gene3D" id="1.25.40.70">
    <property type="entry name" value="Phosphatidylinositol 3-kinase, accessory domain (PIK)"/>
    <property type="match status" value="1"/>
</dbReference>
<keyword evidence="6" id="KW-0418">Kinase</keyword>
<reference evidence="11" key="1">
    <citation type="journal article" date="2020" name="Front. Microbiol.">
        <title>Gene regulatory networks of Penicillium echinulatum 2HH and Penicillium oxalicum 114-2 inferred by a computational biology approach.</title>
        <authorList>
            <person name="Lenz A.R."/>
            <person name="Galan-Vasquez E."/>
            <person name="Balbinot E."/>
            <person name="De Abreu F.P."/>
            <person name="De Oliveira N.S."/>
            <person name="Da Rosa L.O."/>
            <person name="De Avila E Silva S."/>
            <person name="Camassola M."/>
            <person name="Dillon A.J.P."/>
            <person name="Perez-Rueda E."/>
        </authorList>
    </citation>
    <scope>NUCLEOTIDE SEQUENCE</scope>
    <source>
        <strain evidence="11">S1M29</strain>
    </source>
</reference>
<keyword evidence="5" id="KW-0547">Nucleotide-binding</keyword>
<feature type="domain" description="PI3K/PI4K catalytic" evidence="9">
    <location>
        <begin position="1711"/>
        <end position="1997"/>
    </location>
</feature>
<evidence type="ECO:0000259" key="10">
    <source>
        <dbReference type="PROSITE" id="PS51545"/>
    </source>
</evidence>
<sequence>MKELGATLGGSQEAAFSEEPSAARYPLQQVKLQRTEAVNRSPRLSVGIRRSAFEKLAALAVKSSGNDDASDLARLARQTRHARQTDGNANGALAEQAPTSRVPMGLRELDVLLALCSAASSVSDPEHANRLASQLSRYLPESPTQLFRPSPFLHQVKPSPWETLSHGLTKALLTLATKFPYLRMVALEAISGFMKNCADAVDAITPLQYSLSEAGGKGVVHESIAVLSIAVSLVGFLEAAALYTAIWTAEEKLQVIDHLRSMVSEPFMIAVETASSTVRNAGHSDIPSKDWRRFSKRYATQGRPLGAMLVQEGLMQFVKSCAVSLIGSPHLTDDQLLDDYMAGLGIAKSYDEGEIALIERVTDLINEEMNLLEDGSDYLQVGSPSQQRLAFSVKSHALVGFLNSVILGEDAANNDVLLSWLENTIGNAQQMACKELAITTLKCMAILARMSSNGATLGRRCLLQYLVHGRASQGPVVAVASRCLAQILSILSEDSVIATLYSLGNSLSPGPMADQTVQDHLLIDSVGLTGNLVAYAHAGDASQATLSALGEDETLTNRNVVHAIVNIAASCKDDKISALAQSMLLQKVGKINVSVDAFIIQETAVLALSIGQPEFLLLLKFYSRIYLDGLHKGLNIITDAVQCAWSYLAVSLGVNSPLHRLFLTHLLESIVNKGDIPDMGESERHKDFVFAHGDITPLLKPLALLASSQTLNEETNLLTLGYDEGICSLFRDAWFNIAIHGITVNSSVYHKHLKELSLLASYSPPLIAEERMESLESDVELNTVLRRGTSSHRLQEQKRLLTAELPGRDSDIKRLDYPRLVFLNAVLLVETLRSLTGDCTKVLNYFRDPAVAAPEMVTCMNAVADKVVACYLTRTLSGEYDEFSAPYLANQLANFLTACCHRIERIQNIATLCTDKIIRECPSALCEKKSLFALLEILTVMWSSCLQGELDEFEWHPTLVSPMGIVKVDLPDNYALRKATLHRFLAKARTWVMAVLNIAPLDVKGLLQTYLSEYDDDGAYGHIALGRSFALEMGSLIPLSDPRLGSIDPLENEANIASDFMALYTTRQKYRRPDESSFDIGEIGRSLETNGLKADSDPANESGRTLEYCLARMYGRSMKGECVPFVEVRDALRQAARLICGSVSPRLSIVHYLVALPFQIFDKETMKLGVSLWLGVIHENPSVEPRILAHVVEAWDKSIQRRQGLFDPKFDYLDPLQTKIELLPSDKAGMLRQQQNAQDTLSPHLRVLQFFESHFSAVRLGNLQDHQLFCRMISNTLVALTKTTGHPLAREIHFRLVLFGLRVLQNMSPRNTTASWKLKDQILSAALSWFKHVPRWSFGGNRLQIKAEDKVLGEVLTALRGTADIASTAQGFYKSLHSRQDLTQLLLENERMRLRVWLFPLEPERKHHIPSIGGKTSSSDSITNYLRLAWAESAGLAIQLAARFPSVKMQTEIRALILNEPEKALGEPAALELMFDSSLQPDVNSQLKYLLYWAPVNPTEALTYFLPAFGNHPFILQYAMRALESHSMDVRFYIVAQLVQALRYDDLGYVERYTLETAKQSQLFAHQVIWNMKANSYKDEDSQVPDPIKPTLDRFLDSLIASFTMEERDFYDREFSFFNEVTDVSGKLRPYIKRSKPEKKQKIEEELRKIKVEVGVYLPSNPDGVVIGIDRKSGKPLQSHAKAPYMATFRIQKTRPRLESKGDMAKAVSKIGADERQLASRSGEHDLETYEVWQSAIFKVGDDCRQDMLALQMIAAFRSIFSSVGLDVWVFPYRVTSTAPGCGVIDVLPNSISRDMLGREAVNGLYDYFVSKYGGEDSIRFQEARTNFVKSMAAYSVISYLLQFKDRHNGNIMIDDAGHIIHIDFGFCFDIAPGGVRFERAPFKLTSEMVAVMSGTHNPAHHAGGGGISLPGSNSHNPTNTQPYRWFESLVVKAFLASRPYCNKLAHIVTLMLDSGLPCFKPETLKNFRDRFVLEKSERDAAEYMRELTRKSYMSVSTRGYDQFQLMTNGIPY</sequence>
<dbReference type="PROSITE" id="PS51545">
    <property type="entry name" value="PIK_HELICAL"/>
    <property type="match status" value="1"/>
</dbReference>
<proteinExistence type="inferred from homology"/>
<comment type="caution">
    <text evidence="11">The sequence shown here is derived from an EMBL/GenBank/DDBJ whole genome shotgun (WGS) entry which is preliminary data.</text>
</comment>
<dbReference type="SMART" id="SM00146">
    <property type="entry name" value="PI3Kc"/>
    <property type="match status" value="1"/>
</dbReference>
<evidence type="ECO:0000256" key="3">
    <source>
        <dbReference type="ARBA" id="ARBA00012169"/>
    </source>
</evidence>
<organism evidence="11 12">
    <name type="scientific">Penicillium ucsense</name>
    <dbReference type="NCBI Taxonomy" id="2839758"/>
    <lineage>
        <taxon>Eukaryota</taxon>
        <taxon>Fungi</taxon>
        <taxon>Dikarya</taxon>
        <taxon>Ascomycota</taxon>
        <taxon>Pezizomycotina</taxon>
        <taxon>Eurotiomycetes</taxon>
        <taxon>Eurotiomycetidae</taxon>
        <taxon>Eurotiales</taxon>
        <taxon>Aspergillaceae</taxon>
        <taxon>Penicillium</taxon>
    </lineage>
</organism>
<dbReference type="Proteomes" id="UP000631181">
    <property type="component" value="Unassembled WGS sequence"/>
</dbReference>
<dbReference type="InterPro" id="IPR036940">
    <property type="entry name" value="PI3/4_kinase_cat_sf"/>
</dbReference>